<keyword evidence="3" id="KW-0813">Transport</keyword>
<keyword evidence="7" id="KW-0406">Ion transport</keyword>
<feature type="chain" id="PRO_5035231545" description="Ionotropic glutamate receptor C-terminal domain-containing protein" evidence="14">
    <location>
        <begin position="24"/>
        <end position="468"/>
    </location>
</feature>
<keyword evidence="17" id="KW-1185">Reference proteome</keyword>
<evidence type="ECO:0000256" key="2">
    <source>
        <dbReference type="ARBA" id="ARBA00008685"/>
    </source>
</evidence>
<comment type="caution">
    <text evidence="16">The sequence shown here is derived from an EMBL/GenBank/DDBJ whole genome shotgun (WGS) entry which is preliminary data.</text>
</comment>
<evidence type="ECO:0000256" key="13">
    <source>
        <dbReference type="SAM" id="Phobius"/>
    </source>
</evidence>
<evidence type="ECO:0000256" key="6">
    <source>
        <dbReference type="ARBA" id="ARBA00022989"/>
    </source>
</evidence>
<evidence type="ECO:0000256" key="10">
    <source>
        <dbReference type="ARBA" id="ARBA00023180"/>
    </source>
</evidence>
<keyword evidence="12" id="KW-0407">Ion channel</keyword>
<gene>
    <name evidence="16" type="ORF">DGAL_LOCUS888</name>
</gene>
<keyword evidence="4" id="KW-1003">Cell membrane</keyword>
<evidence type="ECO:0000256" key="12">
    <source>
        <dbReference type="ARBA" id="ARBA00023303"/>
    </source>
</evidence>
<dbReference type="AlphaFoldDB" id="A0A8J2RD89"/>
<evidence type="ECO:0000259" key="15">
    <source>
        <dbReference type="SMART" id="SM00079"/>
    </source>
</evidence>
<dbReference type="InterPro" id="IPR052192">
    <property type="entry name" value="Insect_Ionotropic_Sensory_Rcpt"/>
</dbReference>
<dbReference type="PANTHER" id="PTHR42643:SF24">
    <property type="entry name" value="IONOTROPIC RECEPTOR 60A"/>
    <property type="match status" value="1"/>
</dbReference>
<dbReference type="Gene3D" id="3.40.190.10">
    <property type="entry name" value="Periplasmic binding protein-like II"/>
    <property type="match status" value="1"/>
</dbReference>
<evidence type="ECO:0000256" key="14">
    <source>
        <dbReference type="SAM" id="SignalP"/>
    </source>
</evidence>
<dbReference type="GO" id="GO:0015276">
    <property type="term" value="F:ligand-gated monoatomic ion channel activity"/>
    <property type="evidence" value="ECO:0007669"/>
    <property type="project" value="InterPro"/>
</dbReference>
<evidence type="ECO:0000256" key="9">
    <source>
        <dbReference type="ARBA" id="ARBA00023170"/>
    </source>
</evidence>
<dbReference type="Proteomes" id="UP000789390">
    <property type="component" value="Unassembled WGS sequence"/>
</dbReference>
<sequence length="468" mass="53323">MKLAKPSVRLMVFIFLWLECLFAITGHCSKMNNLKGKQLRVVTGHFPPVISILRNSSGHIVGYSDQLYNHLLYLSQSLKFTFDIFPSKENTNGVKKNGTWNGIIGTLLRDEADLGLVPVAITLERYEAIEFCGRIGGDSTGILVRYPDPSVSFTSAVEVFSSVIWIGWIISGVVIVAISILIAYVSKRNGVDEQNAIRARTVAWYLFSTLVSQGNYFPSRQLSQRILAATWCLIAFVFVNIYNSTLTSYMSVTYQRPTINSFDDLATNPSYKSTILTGSIQEIDILRSPNENLKKVAERIQKCSDCKKFYLNDMFNAVLEKENYVSIMPSTIGLVALKKYNSERIKCRLAMAYENFSWKPMFLAVPKSSPYIEEINLGSLRFFDSGLRDYWYAIHEKVPKQCQLKYNSKGVASKRSSNRIKLEQFYLPFVILFVGYFLAFVQFCREHIRRLSLSRRVKIEETFSSGNI</sequence>
<dbReference type="OrthoDB" id="6355574at2759"/>
<evidence type="ECO:0000256" key="1">
    <source>
        <dbReference type="ARBA" id="ARBA00004651"/>
    </source>
</evidence>
<keyword evidence="8 13" id="KW-0472">Membrane</keyword>
<dbReference type="Pfam" id="PF00060">
    <property type="entry name" value="Lig_chan"/>
    <property type="match status" value="1"/>
</dbReference>
<dbReference type="EMBL" id="CAKKLH010000007">
    <property type="protein sequence ID" value="CAH0098786.1"/>
    <property type="molecule type" value="Genomic_DNA"/>
</dbReference>
<organism evidence="16 17">
    <name type="scientific">Daphnia galeata</name>
    <dbReference type="NCBI Taxonomy" id="27404"/>
    <lineage>
        <taxon>Eukaryota</taxon>
        <taxon>Metazoa</taxon>
        <taxon>Ecdysozoa</taxon>
        <taxon>Arthropoda</taxon>
        <taxon>Crustacea</taxon>
        <taxon>Branchiopoda</taxon>
        <taxon>Diplostraca</taxon>
        <taxon>Cladocera</taxon>
        <taxon>Anomopoda</taxon>
        <taxon>Daphniidae</taxon>
        <taxon>Daphnia</taxon>
    </lineage>
</organism>
<dbReference type="PANTHER" id="PTHR42643">
    <property type="entry name" value="IONOTROPIC RECEPTOR 20A-RELATED"/>
    <property type="match status" value="1"/>
</dbReference>
<keyword evidence="6 13" id="KW-1133">Transmembrane helix</keyword>
<dbReference type="SMART" id="SM00079">
    <property type="entry name" value="PBPe"/>
    <property type="match status" value="1"/>
</dbReference>
<evidence type="ECO:0000313" key="17">
    <source>
        <dbReference type="Proteomes" id="UP000789390"/>
    </source>
</evidence>
<dbReference type="InterPro" id="IPR001320">
    <property type="entry name" value="Iontro_rcpt_C"/>
</dbReference>
<feature type="transmembrane region" description="Helical" evidence="13">
    <location>
        <begin position="163"/>
        <end position="185"/>
    </location>
</feature>
<keyword evidence="10" id="KW-0325">Glycoprotein</keyword>
<keyword evidence="9" id="KW-0675">Receptor</keyword>
<protein>
    <recommendedName>
        <fullName evidence="15">Ionotropic glutamate receptor C-terminal domain-containing protein</fullName>
    </recommendedName>
</protein>
<dbReference type="Gene3D" id="1.10.287.70">
    <property type="match status" value="1"/>
</dbReference>
<dbReference type="Pfam" id="PF10613">
    <property type="entry name" value="Lig_chan-Glu_bd"/>
    <property type="match status" value="1"/>
</dbReference>
<evidence type="ECO:0000256" key="4">
    <source>
        <dbReference type="ARBA" id="ARBA00022475"/>
    </source>
</evidence>
<proteinExistence type="inferred from homology"/>
<dbReference type="FunFam" id="3.40.190.10:FF:000289">
    <property type="entry name" value="Ionotropic receptor 10a"/>
    <property type="match status" value="1"/>
</dbReference>
<evidence type="ECO:0000256" key="11">
    <source>
        <dbReference type="ARBA" id="ARBA00023286"/>
    </source>
</evidence>
<evidence type="ECO:0000256" key="8">
    <source>
        <dbReference type="ARBA" id="ARBA00023136"/>
    </source>
</evidence>
<accession>A0A8J2RD89</accession>
<keyword evidence="5 13" id="KW-0812">Transmembrane</keyword>
<evidence type="ECO:0000313" key="16">
    <source>
        <dbReference type="EMBL" id="CAH0098786.1"/>
    </source>
</evidence>
<feature type="transmembrane region" description="Helical" evidence="13">
    <location>
        <begin position="222"/>
        <end position="242"/>
    </location>
</feature>
<dbReference type="InterPro" id="IPR019594">
    <property type="entry name" value="Glu/Gly-bd"/>
</dbReference>
<reference evidence="16" key="1">
    <citation type="submission" date="2021-11" db="EMBL/GenBank/DDBJ databases">
        <authorList>
            <person name="Schell T."/>
        </authorList>
    </citation>
    <scope>NUCLEOTIDE SEQUENCE</scope>
    <source>
        <strain evidence="16">M5</strain>
    </source>
</reference>
<evidence type="ECO:0000256" key="5">
    <source>
        <dbReference type="ARBA" id="ARBA00022692"/>
    </source>
</evidence>
<feature type="transmembrane region" description="Helical" evidence="13">
    <location>
        <begin position="425"/>
        <end position="443"/>
    </location>
</feature>
<dbReference type="SUPFAM" id="SSF53850">
    <property type="entry name" value="Periplasmic binding protein-like II"/>
    <property type="match status" value="1"/>
</dbReference>
<evidence type="ECO:0000256" key="7">
    <source>
        <dbReference type="ARBA" id="ARBA00023065"/>
    </source>
</evidence>
<comment type="subcellular location">
    <subcellularLocation>
        <location evidence="1">Cell membrane</location>
        <topology evidence="1">Multi-pass membrane protein</topology>
    </subcellularLocation>
</comment>
<keyword evidence="11" id="KW-1071">Ligand-gated ion channel</keyword>
<dbReference type="GO" id="GO:0050906">
    <property type="term" value="P:detection of stimulus involved in sensory perception"/>
    <property type="evidence" value="ECO:0007669"/>
    <property type="project" value="UniProtKB-ARBA"/>
</dbReference>
<comment type="similarity">
    <text evidence="2">Belongs to the glutamate-gated ion channel (TC 1.A.10.1) family.</text>
</comment>
<evidence type="ECO:0000256" key="3">
    <source>
        <dbReference type="ARBA" id="ARBA00022448"/>
    </source>
</evidence>
<name>A0A8J2RD89_9CRUS</name>
<feature type="domain" description="Ionotropic glutamate receptor C-terminal" evidence="15">
    <location>
        <begin position="38"/>
        <end position="394"/>
    </location>
</feature>
<keyword evidence="14" id="KW-0732">Signal</keyword>
<feature type="signal peptide" evidence="14">
    <location>
        <begin position="1"/>
        <end position="23"/>
    </location>
</feature>
<dbReference type="GO" id="GO:0005886">
    <property type="term" value="C:plasma membrane"/>
    <property type="evidence" value="ECO:0007669"/>
    <property type="project" value="UniProtKB-SubCell"/>
</dbReference>